<dbReference type="InterPro" id="IPR003661">
    <property type="entry name" value="HisK_dim/P_dom"/>
</dbReference>
<dbReference type="Pfam" id="PF02518">
    <property type="entry name" value="HATPase_c"/>
    <property type="match status" value="1"/>
</dbReference>
<dbReference type="InterPro" id="IPR003594">
    <property type="entry name" value="HATPase_dom"/>
</dbReference>
<proteinExistence type="predicted"/>
<dbReference type="PANTHER" id="PTHR45453">
    <property type="entry name" value="PHOSPHATE REGULON SENSOR PROTEIN PHOR"/>
    <property type="match status" value="1"/>
</dbReference>
<dbReference type="GO" id="GO:0004721">
    <property type="term" value="F:phosphoprotein phosphatase activity"/>
    <property type="evidence" value="ECO:0007669"/>
    <property type="project" value="TreeGrafter"/>
</dbReference>
<dbReference type="PRINTS" id="PR00344">
    <property type="entry name" value="BCTRLSENSOR"/>
</dbReference>
<evidence type="ECO:0000256" key="1">
    <source>
        <dbReference type="ARBA" id="ARBA00000085"/>
    </source>
</evidence>
<dbReference type="Gene3D" id="1.10.287.130">
    <property type="match status" value="1"/>
</dbReference>
<dbReference type="EMBL" id="QGDL01000004">
    <property type="protein sequence ID" value="PWJ30195.1"/>
    <property type="molecule type" value="Genomic_DNA"/>
</dbReference>
<evidence type="ECO:0000256" key="7">
    <source>
        <dbReference type="ARBA" id="ARBA00023012"/>
    </source>
</evidence>
<evidence type="ECO:0000256" key="2">
    <source>
        <dbReference type="ARBA" id="ARBA00004370"/>
    </source>
</evidence>
<keyword evidence="11" id="KW-1185">Reference proteome</keyword>
<keyword evidence="8" id="KW-1133">Transmembrane helix</keyword>
<dbReference type="Gene3D" id="3.30.565.10">
    <property type="entry name" value="Histidine kinase-like ATPase, C-terminal domain"/>
    <property type="match status" value="1"/>
</dbReference>
<keyword evidence="5" id="KW-0808">Transferase</keyword>
<comment type="catalytic activity">
    <reaction evidence="1">
        <text>ATP + protein L-histidine = ADP + protein N-phospho-L-histidine.</text>
        <dbReference type="EC" id="2.7.13.3"/>
    </reaction>
</comment>
<sequence length="402" mass="44881">MIKKLRKQIIAAIMSVFSILLLIILVSIYISTKQTLESSCWDKLESAIYKTYSNNSPLIQDTSLPILVVTVDYKNNIKLLVNDIESLSADDISGIVHEVLTSKSKSSVIDGHLRFLRKSIGISDIRIAVADIQTEQSLLRKQFWQLLVIGVISILTFGILSIVLSDKLTKPVQNTILSQKDFIANASHKLKTPLTIILSNSEMLLNAEEHSGRSDNYSVQRLNFIHSESLRMKVLIEQLLQLAKLDSSTLPVHKDKLDLSFLVCNSILTYEPVIYDLGKKLDFDCTENITVLGNAESLRQVIDILIDNAIKYSLPETTITVSLTELKRSALFTVESNGEPISPEDINRIFQKFYRIGTDSTGYGLGLSIAQSIIAEHNGLIWAETDGISKNKFLVQLNSVVE</sequence>
<evidence type="ECO:0000313" key="11">
    <source>
        <dbReference type="Proteomes" id="UP000245845"/>
    </source>
</evidence>
<dbReference type="Pfam" id="PF00512">
    <property type="entry name" value="HisKA"/>
    <property type="match status" value="1"/>
</dbReference>
<gene>
    <name evidence="10" type="ORF">A8806_10460</name>
</gene>
<dbReference type="InterPro" id="IPR004358">
    <property type="entry name" value="Sig_transdc_His_kin-like_C"/>
</dbReference>
<accession>A0A2Y9C9V3</accession>
<dbReference type="GO" id="GO:0016036">
    <property type="term" value="P:cellular response to phosphate starvation"/>
    <property type="evidence" value="ECO:0007669"/>
    <property type="project" value="TreeGrafter"/>
</dbReference>
<evidence type="ECO:0000256" key="4">
    <source>
        <dbReference type="ARBA" id="ARBA00022553"/>
    </source>
</evidence>
<dbReference type="CDD" id="cd00082">
    <property type="entry name" value="HisKA"/>
    <property type="match status" value="1"/>
</dbReference>
<dbReference type="RefSeq" id="WP_181368627.1">
    <property type="nucleotide sequence ID" value="NZ_BAAACK010000019.1"/>
</dbReference>
<keyword evidence="4" id="KW-0597">Phosphoprotein</keyword>
<dbReference type="InterPro" id="IPR005467">
    <property type="entry name" value="His_kinase_dom"/>
</dbReference>
<feature type="transmembrane region" description="Helical" evidence="8">
    <location>
        <begin position="9"/>
        <end position="30"/>
    </location>
</feature>
<protein>
    <recommendedName>
        <fullName evidence="3">histidine kinase</fullName>
        <ecNumber evidence="3">2.7.13.3</ecNumber>
    </recommendedName>
</protein>
<dbReference type="PANTHER" id="PTHR45453:SF1">
    <property type="entry name" value="PHOSPHATE REGULON SENSOR PROTEIN PHOR"/>
    <property type="match status" value="1"/>
</dbReference>
<organism evidence="10 11">
    <name type="scientific">Faecalicatena orotica</name>
    <dbReference type="NCBI Taxonomy" id="1544"/>
    <lineage>
        <taxon>Bacteria</taxon>
        <taxon>Bacillati</taxon>
        <taxon>Bacillota</taxon>
        <taxon>Clostridia</taxon>
        <taxon>Lachnospirales</taxon>
        <taxon>Lachnospiraceae</taxon>
        <taxon>Faecalicatena</taxon>
    </lineage>
</organism>
<comment type="caution">
    <text evidence="10">The sequence shown here is derived from an EMBL/GenBank/DDBJ whole genome shotgun (WGS) entry which is preliminary data.</text>
</comment>
<dbReference type="SUPFAM" id="SSF47384">
    <property type="entry name" value="Homodimeric domain of signal transducing histidine kinase"/>
    <property type="match status" value="1"/>
</dbReference>
<evidence type="ECO:0000256" key="6">
    <source>
        <dbReference type="ARBA" id="ARBA00022777"/>
    </source>
</evidence>
<dbReference type="EC" id="2.7.13.3" evidence="3"/>
<dbReference type="GO" id="GO:0000155">
    <property type="term" value="F:phosphorelay sensor kinase activity"/>
    <property type="evidence" value="ECO:0007669"/>
    <property type="project" value="InterPro"/>
</dbReference>
<dbReference type="SMART" id="SM00387">
    <property type="entry name" value="HATPase_c"/>
    <property type="match status" value="1"/>
</dbReference>
<keyword evidence="8" id="KW-0472">Membrane</keyword>
<dbReference type="SMART" id="SM00388">
    <property type="entry name" value="HisKA"/>
    <property type="match status" value="1"/>
</dbReference>
<dbReference type="Proteomes" id="UP000245845">
    <property type="component" value="Unassembled WGS sequence"/>
</dbReference>
<dbReference type="InterPro" id="IPR050351">
    <property type="entry name" value="BphY/WalK/GraS-like"/>
</dbReference>
<reference evidence="10 11" key="1">
    <citation type="submission" date="2018-05" db="EMBL/GenBank/DDBJ databases">
        <title>The Hungate 1000. A catalogue of reference genomes from the rumen microbiome.</title>
        <authorList>
            <person name="Kelly W."/>
        </authorList>
    </citation>
    <scope>NUCLEOTIDE SEQUENCE [LARGE SCALE GENOMIC DNA]</scope>
    <source>
        <strain evidence="10 11">NLAE-zl-C242</strain>
    </source>
</reference>
<evidence type="ECO:0000313" key="10">
    <source>
        <dbReference type="EMBL" id="PWJ30195.1"/>
    </source>
</evidence>
<dbReference type="AlphaFoldDB" id="A0A2Y9C9V3"/>
<dbReference type="InterPro" id="IPR036890">
    <property type="entry name" value="HATPase_C_sf"/>
</dbReference>
<dbReference type="SUPFAM" id="SSF55874">
    <property type="entry name" value="ATPase domain of HSP90 chaperone/DNA topoisomerase II/histidine kinase"/>
    <property type="match status" value="1"/>
</dbReference>
<keyword evidence="8" id="KW-0812">Transmembrane</keyword>
<dbReference type="GO" id="GO:0005886">
    <property type="term" value="C:plasma membrane"/>
    <property type="evidence" value="ECO:0007669"/>
    <property type="project" value="TreeGrafter"/>
</dbReference>
<keyword evidence="6 10" id="KW-0418">Kinase</keyword>
<evidence type="ECO:0000256" key="8">
    <source>
        <dbReference type="SAM" id="Phobius"/>
    </source>
</evidence>
<evidence type="ECO:0000256" key="3">
    <source>
        <dbReference type="ARBA" id="ARBA00012438"/>
    </source>
</evidence>
<dbReference type="InterPro" id="IPR036097">
    <property type="entry name" value="HisK_dim/P_sf"/>
</dbReference>
<feature type="domain" description="Histidine kinase" evidence="9">
    <location>
        <begin position="185"/>
        <end position="401"/>
    </location>
</feature>
<comment type="subcellular location">
    <subcellularLocation>
        <location evidence="2">Membrane</location>
    </subcellularLocation>
</comment>
<feature type="transmembrane region" description="Helical" evidence="8">
    <location>
        <begin position="143"/>
        <end position="164"/>
    </location>
</feature>
<dbReference type="PROSITE" id="PS50109">
    <property type="entry name" value="HIS_KIN"/>
    <property type="match status" value="1"/>
</dbReference>
<name>A0A2Y9C9V3_9FIRM</name>
<keyword evidence="7" id="KW-0902">Two-component regulatory system</keyword>
<evidence type="ECO:0000256" key="5">
    <source>
        <dbReference type="ARBA" id="ARBA00022679"/>
    </source>
</evidence>
<evidence type="ECO:0000259" key="9">
    <source>
        <dbReference type="PROSITE" id="PS50109"/>
    </source>
</evidence>